<name>A0A1Q5PXW9_9ACTO</name>
<dbReference type="Gene3D" id="2.40.50.140">
    <property type="entry name" value="Nucleic acid-binding proteins"/>
    <property type="match status" value="1"/>
</dbReference>
<dbReference type="InterPro" id="IPR010994">
    <property type="entry name" value="RuvA_2-like"/>
</dbReference>
<feature type="domain" description="Helix-hairpin-helix DNA-binding motif class 1" evidence="7">
    <location>
        <begin position="107"/>
        <end position="126"/>
    </location>
</feature>
<keyword evidence="8" id="KW-0067">ATP-binding</keyword>
<comment type="domain">
    <text evidence="6">Has three domains with a flexible linker between the domains II and III and assumes an 'L' shape. Domain III is highly mobile and contacts RuvB.</text>
</comment>
<evidence type="ECO:0000313" key="9">
    <source>
        <dbReference type="Proteomes" id="UP000185612"/>
    </source>
</evidence>
<keyword evidence="5 6" id="KW-0234">DNA repair</keyword>
<dbReference type="InterPro" id="IPR012340">
    <property type="entry name" value="NA-bd_OB-fold"/>
</dbReference>
<keyword evidence="9" id="KW-1185">Reference proteome</keyword>
<dbReference type="NCBIfam" id="TIGR00084">
    <property type="entry name" value="ruvA"/>
    <property type="match status" value="1"/>
</dbReference>
<dbReference type="InterPro" id="IPR036267">
    <property type="entry name" value="RuvA_C_sf"/>
</dbReference>
<dbReference type="GO" id="GO:0048476">
    <property type="term" value="C:Holliday junction resolvase complex"/>
    <property type="evidence" value="ECO:0007669"/>
    <property type="project" value="UniProtKB-UniRule"/>
</dbReference>
<keyword evidence="3 6" id="KW-0238">DNA-binding</keyword>
<reference evidence="9" key="1">
    <citation type="submission" date="2016-12" db="EMBL/GenBank/DDBJ databases">
        <authorList>
            <person name="Meng X."/>
        </authorList>
    </citation>
    <scope>NUCLEOTIDE SEQUENCE [LARGE SCALE GENOMIC DNA]</scope>
    <source>
        <strain evidence="9">DSM 20732</strain>
    </source>
</reference>
<keyword evidence="2 6" id="KW-0227">DNA damage</keyword>
<keyword evidence="8" id="KW-0378">Hydrolase</keyword>
<dbReference type="Pfam" id="PF07499">
    <property type="entry name" value="RuvA_C"/>
    <property type="match status" value="1"/>
</dbReference>
<dbReference type="InterPro" id="IPR011114">
    <property type="entry name" value="RuvA_C"/>
</dbReference>
<proteinExistence type="inferred from homology"/>
<evidence type="ECO:0000256" key="1">
    <source>
        <dbReference type="ARBA" id="ARBA00022490"/>
    </source>
</evidence>
<dbReference type="RefSeq" id="WP_073823171.1">
    <property type="nucleotide sequence ID" value="NZ_JAUNKL010000028.1"/>
</dbReference>
<organism evidence="8 9">
    <name type="scientific">Buchananella hordeovulneris</name>
    <dbReference type="NCBI Taxonomy" id="52770"/>
    <lineage>
        <taxon>Bacteria</taxon>
        <taxon>Bacillati</taxon>
        <taxon>Actinomycetota</taxon>
        <taxon>Actinomycetes</taxon>
        <taxon>Actinomycetales</taxon>
        <taxon>Actinomycetaceae</taxon>
        <taxon>Buchananella</taxon>
    </lineage>
</organism>
<dbReference type="EMBL" id="MQVS01000002">
    <property type="protein sequence ID" value="OKL52454.1"/>
    <property type="molecule type" value="Genomic_DNA"/>
</dbReference>
<evidence type="ECO:0000256" key="6">
    <source>
        <dbReference type="HAMAP-Rule" id="MF_00031"/>
    </source>
</evidence>
<dbReference type="GO" id="GO:0009379">
    <property type="term" value="C:Holliday junction helicase complex"/>
    <property type="evidence" value="ECO:0007669"/>
    <property type="project" value="InterPro"/>
</dbReference>
<dbReference type="AlphaFoldDB" id="A0A1Q5PXW9"/>
<comment type="similarity">
    <text evidence="6">Belongs to the RuvA family.</text>
</comment>
<evidence type="ECO:0000256" key="5">
    <source>
        <dbReference type="ARBA" id="ARBA00023204"/>
    </source>
</evidence>
<dbReference type="SMART" id="SM00278">
    <property type="entry name" value="HhH1"/>
    <property type="match status" value="2"/>
</dbReference>
<dbReference type="GO" id="GO:0006310">
    <property type="term" value="P:DNA recombination"/>
    <property type="evidence" value="ECO:0007669"/>
    <property type="project" value="UniProtKB-UniRule"/>
</dbReference>
<accession>A0A1Q5PXW9</accession>
<keyword evidence="4 6" id="KW-0233">DNA recombination</keyword>
<dbReference type="Proteomes" id="UP000185612">
    <property type="component" value="Unassembled WGS sequence"/>
</dbReference>
<evidence type="ECO:0000256" key="2">
    <source>
        <dbReference type="ARBA" id="ARBA00022763"/>
    </source>
</evidence>
<dbReference type="STRING" id="52770.BSZ40_03030"/>
<comment type="caution">
    <text evidence="8">The sequence shown here is derived from an EMBL/GenBank/DDBJ whole genome shotgun (WGS) entry which is preliminary data.</text>
</comment>
<dbReference type="GO" id="GO:0009378">
    <property type="term" value="F:four-way junction helicase activity"/>
    <property type="evidence" value="ECO:0007669"/>
    <property type="project" value="InterPro"/>
</dbReference>
<dbReference type="InterPro" id="IPR013849">
    <property type="entry name" value="DNA_helicase_Holl-junc_RuvA_I"/>
</dbReference>
<dbReference type="Pfam" id="PF01330">
    <property type="entry name" value="RuvA_N"/>
    <property type="match status" value="1"/>
</dbReference>
<keyword evidence="1 6" id="KW-0963">Cytoplasm</keyword>
<comment type="caution">
    <text evidence="6">Lacks conserved residue(s) required for the propagation of feature annotation.</text>
</comment>
<keyword evidence="8" id="KW-0347">Helicase</keyword>
<dbReference type="Gene3D" id="1.10.150.20">
    <property type="entry name" value="5' to 3' exonuclease, C-terminal subdomain"/>
    <property type="match status" value="1"/>
</dbReference>
<dbReference type="HAMAP" id="MF_00031">
    <property type="entry name" value="DNA_HJ_migration_RuvA"/>
    <property type="match status" value="1"/>
</dbReference>
<dbReference type="OrthoDB" id="5293449at2"/>
<dbReference type="InterPro" id="IPR000085">
    <property type="entry name" value="RuvA"/>
</dbReference>
<dbReference type="SUPFAM" id="SSF46929">
    <property type="entry name" value="DNA helicase RuvA subunit, C-terminal domain"/>
    <property type="match status" value="1"/>
</dbReference>
<feature type="domain" description="Helix-hairpin-helix DNA-binding motif class 1" evidence="7">
    <location>
        <begin position="72"/>
        <end position="91"/>
    </location>
</feature>
<dbReference type="InterPro" id="IPR003583">
    <property type="entry name" value="Hlx-hairpin-Hlx_DNA-bd_motif"/>
</dbReference>
<dbReference type="SUPFAM" id="SSF47781">
    <property type="entry name" value="RuvA domain 2-like"/>
    <property type="match status" value="1"/>
</dbReference>
<dbReference type="FunCoup" id="A0A1Q5PXW9">
    <property type="interactions" value="41"/>
</dbReference>
<dbReference type="GO" id="GO:0006281">
    <property type="term" value="P:DNA repair"/>
    <property type="evidence" value="ECO:0007669"/>
    <property type="project" value="UniProtKB-UniRule"/>
</dbReference>
<dbReference type="Gene3D" id="1.10.8.10">
    <property type="entry name" value="DNA helicase RuvA subunit, C-terminal domain"/>
    <property type="match status" value="1"/>
</dbReference>
<gene>
    <name evidence="6" type="primary">ruvA</name>
    <name evidence="8" type="ORF">BSZ40_03030</name>
</gene>
<protein>
    <recommendedName>
        <fullName evidence="6">Holliday junction branch migration complex subunit RuvA</fullName>
    </recommendedName>
</protein>
<evidence type="ECO:0000256" key="3">
    <source>
        <dbReference type="ARBA" id="ARBA00023125"/>
    </source>
</evidence>
<evidence type="ECO:0000259" key="7">
    <source>
        <dbReference type="SMART" id="SM00278"/>
    </source>
</evidence>
<dbReference type="Pfam" id="PF14520">
    <property type="entry name" value="HHH_5"/>
    <property type="match status" value="1"/>
</dbReference>
<sequence length="200" mass="20306">MIAWLAGTVCAVGLDHAVVMVGGVGLTVRATPTTLAALRVGESAELATSLVVREDSLTLYGFADADERNIFEAMQSVSGIGPRIALAMLAVHTPDALRRAVATEDLSALTRVPGVGKKSAQRIVLELANKLGAPAQADAPSAPIGNLETEEQLVAALTGLGWPTGPAQQAAQAAVAAQPAADVATLLRAALQSLGSARRG</sequence>
<evidence type="ECO:0000256" key="4">
    <source>
        <dbReference type="ARBA" id="ARBA00023172"/>
    </source>
</evidence>
<dbReference type="GO" id="GO:0005524">
    <property type="term" value="F:ATP binding"/>
    <property type="evidence" value="ECO:0007669"/>
    <property type="project" value="InterPro"/>
</dbReference>
<dbReference type="GO" id="GO:0005737">
    <property type="term" value="C:cytoplasm"/>
    <property type="evidence" value="ECO:0007669"/>
    <property type="project" value="UniProtKB-SubCell"/>
</dbReference>
<comment type="subunit">
    <text evidence="6">Homotetramer. Forms an RuvA(8)-RuvB(12)-Holliday junction (HJ) complex. HJ DNA is sandwiched between 2 RuvA tetramers; dsDNA enters through RuvA and exits via RuvB. An RuvB hexamer assembles on each DNA strand where it exits the tetramer. Each RuvB hexamer is contacted by two RuvA subunits (via domain III) on 2 adjacent RuvB subunits; this complex drives branch migration. In the full resolvosome a probable DNA-RuvA(4)-RuvB(12)-RuvC(2) complex forms which resolves the HJ.</text>
</comment>
<evidence type="ECO:0000313" key="8">
    <source>
        <dbReference type="EMBL" id="OKL52454.1"/>
    </source>
</evidence>
<feature type="region of interest" description="Domain III" evidence="6">
    <location>
        <begin position="151"/>
        <end position="200"/>
    </location>
</feature>
<dbReference type="GO" id="GO:0000400">
    <property type="term" value="F:four-way junction DNA binding"/>
    <property type="evidence" value="ECO:0007669"/>
    <property type="project" value="UniProtKB-UniRule"/>
</dbReference>
<comment type="function">
    <text evidence="6">The RuvA-RuvB-RuvC complex processes Holliday junction (HJ) DNA during genetic recombination and DNA repair, while the RuvA-RuvB complex plays an important role in the rescue of blocked DNA replication forks via replication fork reversal (RFR). RuvA specifically binds to HJ cruciform DNA, conferring on it an open structure. The RuvB hexamer acts as an ATP-dependent pump, pulling dsDNA into and through the RuvAB complex. HJ branch migration allows RuvC to scan DNA until it finds its consensus sequence, where it cleaves and resolves the cruciform DNA.</text>
</comment>
<keyword evidence="8" id="KW-0547">Nucleotide-binding</keyword>
<dbReference type="SUPFAM" id="SSF50249">
    <property type="entry name" value="Nucleic acid-binding proteins"/>
    <property type="match status" value="1"/>
</dbReference>
<comment type="subcellular location">
    <subcellularLocation>
        <location evidence="6">Cytoplasm</location>
    </subcellularLocation>
</comment>